<dbReference type="RefSeq" id="WP_143165055.1">
    <property type="nucleotide sequence ID" value="NZ_FQWQ01000003.1"/>
</dbReference>
<reference evidence="2 3" key="1">
    <citation type="submission" date="2016-11" db="EMBL/GenBank/DDBJ databases">
        <authorList>
            <person name="Jaros S."/>
            <person name="Januszkiewicz K."/>
            <person name="Wedrychowicz H."/>
        </authorList>
    </citation>
    <scope>NUCLEOTIDE SEQUENCE [LARGE SCALE GENOMIC DNA]</scope>
    <source>
        <strain evidence="2 3">DSM 24574</strain>
    </source>
</reference>
<evidence type="ECO:0000313" key="2">
    <source>
        <dbReference type="EMBL" id="SHH64205.1"/>
    </source>
</evidence>
<accession>A0A1M5UMH1</accession>
<sequence length="404" mass="44536">MNRLKNISLHVILGVSFLLSSCHKDDEVTGPHTILTLQVDAGYTLATDDNWIFATDDAGEVLDVKSYAGGETVTLVSDKAGDKITVTFFRHHEASSKTSIFNTYAGIPSGTALHLIVPAPSRRESLPGKATFMISNFHPGSSFVQFSNGDSYSASGTITSTEADMEVSFYGVPSDFVLSGYRAGVPVYNWAKEVKDGDIIKRDFDTDFVALPHQRTLDFEGVNTATLSSSDGKSNFSILDTYSLMGTAYATDHPVIGYLDGFASNLLVVTNTKANGRVSYRNDGEIDFSFTMPTFTFSLQSNGIRDLAFSFSEDHNYYFSNWDYTQDTEWIRWYFSAPAGVSTKSLSVPHEIAAKYSQIDVSKFVLLSINFTKIIEGASYPQDMPGMKTSDDKTRKQYTFSPKL</sequence>
<dbReference type="EMBL" id="FQWQ01000003">
    <property type="protein sequence ID" value="SHH64205.1"/>
    <property type="molecule type" value="Genomic_DNA"/>
</dbReference>
<evidence type="ECO:0000256" key="1">
    <source>
        <dbReference type="SAM" id="MobiDB-lite"/>
    </source>
</evidence>
<protein>
    <submittedName>
        <fullName evidence="2">Uncharacterized protein</fullName>
    </submittedName>
</protein>
<feature type="region of interest" description="Disordered" evidence="1">
    <location>
        <begin position="385"/>
        <end position="404"/>
    </location>
</feature>
<organism evidence="2 3">
    <name type="scientific">Chryseolinea serpens</name>
    <dbReference type="NCBI Taxonomy" id="947013"/>
    <lineage>
        <taxon>Bacteria</taxon>
        <taxon>Pseudomonadati</taxon>
        <taxon>Bacteroidota</taxon>
        <taxon>Cytophagia</taxon>
        <taxon>Cytophagales</taxon>
        <taxon>Fulvivirgaceae</taxon>
        <taxon>Chryseolinea</taxon>
    </lineage>
</organism>
<dbReference type="Proteomes" id="UP000184212">
    <property type="component" value="Unassembled WGS sequence"/>
</dbReference>
<keyword evidence="3" id="KW-1185">Reference proteome</keyword>
<dbReference type="AlphaFoldDB" id="A0A1M5UMH1"/>
<gene>
    <name evidence="2" type="ORF">SAMN04488109_4781</name>
</gene>
<dbReference type="PROSITE" id="PS51257">
    <property type="entry name" value="PROKAR_LIPOPROTEIN"/>
    <property type="match status" value="1"/>
</dbReference>
<dbReference type="OrthoDB" id="1156820at2"/>
<proteinExistence type="predicted"/>
<name>A0A1M5UMH1_9BACT</name>
<dbReference type="STRING" id="947013.SAMN04488109_4781"/>
<evidence type="ECO:0000313" key="3">
    <source>
        <dbReference type="Proteomes" id="UP000184212"/>
    </source>
</evidence>